<evidence type="ECO:0000313" key="9">
    <source>
        <dbReference type="Proteomes" id="UP000037482"/>
    </source>
</evidence>
<proteinExistence type="predicted"/>
<dbReference type="Pfam" id="PF07690">
    <property type="entry name" value="MFS_1"/>
    <property type="match status" value="1"/>
</dbReference>
<evidence type="ECO:0000259" key="7">
    <source>
        <dbReference type="PROSITE" id="PS50850"/>
    </source>
</evidence>
<gene>
    <name evidence="8" type="ORF">AB868_02975</name>
</gene>
<dbReference type="PRINTS" id="PR01036">
    <property type="entry name" value="TCRTETB"/>
</dbReference>
<evidence type="ECO:0000256" key="1">
    <source>
        <dbReference type="ARBA" id="ARBA00004141"/>
    </source>
</evidence>
<feature type="transmembrane region" description="Helical" evidence="6">
    <location>
        <begin position="51"/>
        <end position="67"/>
    </location>
</feature>
<dbReference type="Gene3D" id="1.20.1720.10">
    <property type="entry name" value="Multidrug resistance protein D"/>
    <property type="match status" value="1"/>
</dbReference>
<feature type="transmembrane region" description="Helical" evidence="6">
    <location>
        <begin position="297"/>
        <end position="320"/>
    </location>
</feature>
<reference evidence="8 9" key="1">
    <citation type="submission" date="2015-06" db="EMBL/GenBank/DDBJ databases">
        <title>Draft Genome of Serratia marcescens Strain AH0650_Sm1.</title>
        <authorList>
            <person name="Wan Y."/>
            <person name="Gorrie C."/>
            <person name="Holt K."/>
        </authorList>
    </citation>
    <scope>NUCLEOTIDE SEQUENCE [LARGE SCALE GENOMIC DNA]</scope>
    <source>
        <strain evidence="8 9">AH0650_Sm1</strain>
    </source>
</reference>
<feature type="transmembrane region" description="Helical" evidence="6">
    <location>
        <begin position="228"/>
        <end position="247"/>
    </location>
</feature>
<dbReference type="GO" id="GO:0022857">
    <property type="term" value="F:transmembrane transporter activity"/>
    <property type="evidence" value="ECO:0007669"/>
    <property type="project" value="InterPro"/>
</dbReference>
<feature type="transmembrane region" description="Helical" evidence="6">
    <location>
        <begin position="138"/>
        <end position="161"/>
    </location>
</feature>
<comment type="caution">
    <text evidence="8">The sequence shown here is derived from an EMBL/GenBank/DDBJ whole genome shotgun (WGS) entry which is preliminary data.</text>
</comment>
<feature type="transmembrane region" description="Helical" evidence="6">
    <location>
        <begin position="167"/>
        <end position="184"/>
    </location>
</feature>
<dbReference type="GO" id="GO:0016020">
    <property type="term" value="C:membrane"/>
    <property type="evidence" value="ECO:0007669"/>
    <property type="project" value="UniProtKB-SubCell"/>
</dbReference>
<name>A0A656VJN7_SERMA</name>
<evidence type="ECO:0000256" key="6">
    <source>
        <dbReference type="SAM" id="Phobius"/>
    </source>
</evidence>
<accession>A0A656VJN7</accession>
<feature type="transmembrane region" description="Helical" evidence="6">
    <location>
        <begin position="108"/>
        <end position="126"/>
    </location>
</feature>
<feature type="transmembrane region" description="Helical" evidence="6">
    <location>
        <begin position="79"/>
        <end position="102"/>
    </location>
</feature>
<feature type="transmembrane region" description="Helical" evidence="6">
    <location>
        <begin position="356"/>
        <end position="377"/>
    </location>
</feature>
<keyword evidence="4 6" id="KW-1133">Transmembrane helix</keyword>
<dbReference type="AlphaFoldDB" id="A0A656VJN7"/>
<protein>
    <submittedName>
        <fullName evidence="8">MFS transporter</fullName>
    </submittedName>
</protein>
<feature type="transmembrane region" description="Helical" evidence="6">
    <location>
        <begin position="438"/>
        <end position="455"/>
    </location>
</feature>
<comment type="subcellular location">
    <subcellularLocation>
        <location evidence="1">Membrane</location>
        <topology evidence="1">Multi-pass membrane protein</topology>
    </subcellularLocation>
</comment>
<organism evidence="8 9">
    <name type="scientific">Serratia marcescens</name>
    <dbReference type="NCBI Taxonomy" id="615"/>
    <lineage>
        <taxon>Bacteria</taxon>
        <taxon>Pseudomonadati</taxon>
        <taxon>Pseudomonadota</taxon>
        <taxon>Gammaproteobacteria</taxon>
        <taxon>Enterobacterales</taxon>
        <taxon>Yersiniaceae</taxon>
        <taxon>Serratia</taxon>
    </lineage>
</organism>
<dbReference type="CDD" id="cd17321">
    <property type="entry name" value="MFS_MMR_MDR_like"/>
    <property type="match status" value="1"/>
</dbReference>
<dbReference type="PANTHER" id="PTHR42718">
    <property type="entry name" value="MAJOR FACILITATOR SUPERFAMILY MULTIDRUG TRANSPORTER MFSC"/>
    <property type="match status" value="1"/>
</dbReference>
<dbReference type="PROSITE" id="PS50850">
    <property type="entry name" value="MFS"/>
    <property type="match status" value="1"/>
</dbReference>
<evidence type="ECO:0000256" key="2">
    <source>
        <dbReference type="ARBA" id="ARBA00022448"/>
    </source>
</evidence>
<dbReference type="InterPro" id="IPR011701">
    <property type="entry name" value="MFS"/>
</dbReference>
<sequence>MLSHPSPQGVRGILAALSLSMLLSSLGISIANVGLPALATAFHASFQAVQWVLLCYLLAVTTCIIGIGRLGDSLNRRRLLLAGIALFTAASLACALAPQLWLLLAARLAQGLGGAVMMSIAMALAGEALGTEKIGRAMGLLGTMSAVGTALGPSLGGALIVGFGWRAMFLINLPLGLLALWLAWRYLPNGPRAAAPPEPFDRAGTLLLGGALLCYSLAMTLGRGNFGALNLALMLGALLAGALFIGVECRAVSPLLAPTLFRHPALTAGLAASALVMTVMTATLVVGPFYLSRALGLSAAQVGLVMSAGPAVAILTGIPAGYLVDRFGSQRIAQFGLAAVAAGAALLSLLNRWGVLGYIAPIALLTAGYALFQVANNTMLMKDLFPERRGLIAGMVNLARNLGAITGASAMGALFYLASQQVAGTAAAAAVDGMRVTYGVAALLALAALLIAFGGRRRMLRYDAR</sequence>
<dbReference type="EMBL" id="LFJS01000012">
    <property type="protein sequence ID" value="KMU52221.1"/>
    <property type="molecule type" value="Genomic_DNA"/>
</dbReference>
<dbReference type="InterPro" id="IPR020846">
    <property type="entry name" value="MFS_dom"/>
</dbReference>
<evidence type="ECO:0000256" key="5">
    <source>
        <dbReference type="ARBA" id="ARBA00023136"/>
    </source>
</evidence>
<dbReference type="SUPFAM" id="SSF103473">
    <property type="entry name" value="MFS general substrate transporter"/>
    <property type="match status" value="1"/>
</dbReference>
<dbReference type="PANTHER" id="PTHR42718:SF9">
    <property type="entry name" value="MAJOR FACILITATOR SUPERFAMILY MULTIDRUG TRANSPORTER MFSC"/>
    <property type="match status" value="1"/>
</dbReference>
<feature type="transmembrane region" description="Helical" evidence="6">
    <location>
        <begin position="268"/>
        <end position="291"/>
    </location>
</feature>
<keyword evidence="3 6" id="KW-0812">Transmembrane</keyword>
<dbReference type="GeneID" id="87004655"/>
<feature type="domain" description="Major facilitator superfamily (MFS) profile" evidence="7">
    <location>
        <begin position="13"/>
        <end position="459"/>
    </location>
</feature>
<dbReference type="InterPro" id="IPR036259">
    <property type="entry name" value="MFS_trans_sf"/>
</dbReference>
<evidence type="ECO:0000313" key="8">
    <source>
        <dbReference type="EMBL" id="KMU52221.1"/>
    </source>
</evidence>
<keyword evidence="2" id="KW-0813">Transport</keyword>
<feature type="transmembrane region" description="Helical" evidence="6">
    <location>
        <begin position="398"/>
        <end position="418"/>
    </location>
</feature>
<evidence type="ECO:0000256" key="4">
    <source>
        <dbReference type="ARBA" id="ARBA00022989"/>
    </source>
</evidence>
<evidence type="ECO:0000256" key="3">
    <source>
        <dbReference type="ARBA" id="ARBA00022692"/>
    </source>
</evidence>
<dbReference type="Gene3D" id="1.20.1250.20">
    <property type="entry name" value="MFS general substrate transporter like domains"/>
    <property type="match status" value="1"/>
</dbReference>
<feature type="transmembrane region" description="Helical" evidence="6">
    <location>
        <begin position="205"/>
        <end position="222"/>
    </location>
</feature>
<dbReference type="Proteomes" id="UP000037482">
    <property type="component" value="Unassembled WGS sequence"/>
</dbReference>
<keyword evidence="5 6" id="KW-0472">Membrane</keyword>
<dbReference type="RefSeq" id="WP_043142777.1">
    <property type="nucleotide sequence ID" value="NZ_JADCQH010000001.1"/>
</dbReference>